<accession>A0A4R6ZSJ9</accession>
<keyword evidence="6" id="KW-0732">Signal</keyword>
<dbReference type="SUPFAM" id="SSF56601">
    <property type="entry name" value="beta-lactamase/transpeptidase-like"/>
    <property type="match status" value="1"/>
</dbReference>
<gene>
    <name evidence="8" type="ORF">DFP96_101676</name>
</gene>
<dbReference type="EMBL" id="SNZK01000001">
    <property type="protein sequence ID" value="TDR55733.1"/>
    <property type="molecule type" value="Genomic_DNA"/>
</dbReference>
<keyword evidence="4 5" id="KW-0046">Antibiotic resistance</keyword>
<dbReference type="GO" id="GO:0030655">
    <property type="term" value="P:beta-lactam antibiotic catabolic process"/>
    <property type="evidence" value="ECO:0007669"/>
    <property type="project" value="InterPro"/>
</dbReference>
<dbReference type="OrthoDB" id="9784149at2"/>
<dbReference type="InterPro" id="IPR012338">
    <property type="entry name" value="Beta-lactam/transpept-like"/>
</dbReference>
<evidence type="ECO:0000256" key="3">
    <source>
        <dbReference type="ARBA" id="ARBA00022801"/>
    </source>
</evidence>
<dbReference type="Proteomes" id="UP000295558">
    <property type="component" value="Unassembled WGS sequence"/>
</dbReference>
<dbReference type="STRING" id="1265846.PROCOU_10181"/>
<dbReference type="InterPro" id="IPR023650">
    <property type="entry name" value="Beta-lactam_class-A_AS"/>
</dbReference>
<comment type="caution">
    <text evidence="8">The sequence shown here is derived from an EMBL/GenBank/DDBJ whole genome shotgun (WGS) entry which is preliminary data.</text>
</comment>
<dbReference type="Gene3D" id="3.40.710.10">
    <property type="entry name" value="DD-peptidase/beta-lactamase superfamily"/>
    <property type="match status" value="1"/>
</dbReference>
<evidence type="ECO:0000256" key="1">
    <source>
        <dbReference type="ARBA" id="ARBA00009009"/>
    </source>
</evidence>
<feature type="chain" id="PRO_5020618330" description="Beta-lactamase" evidence="6">
    <location>
        <begin position="21"/>
        <end position="307"/>
    </location>
</feature>
<feature type="signal peptide" evidence="6">
    <location>
        <begin position="1"/>
        <end position="20"/>
    </location>
</feature>
<evidence type="ECO:0000256" key="2">
    <source>
        <dbReference type="ARBA" id="ARBA00012865"/>
    </source>
</evidence>
<dbReference type="PRINTS" id="PR00118">
    <property type="entry name" value="BLACTAMASEA"/>
</dbReference>
<keyword evidence="9" id="KW-1185">Reference proteome</keyword>
<evidence type="ECO:0000256" key="4">
    <source>
        <dbReference type="ARBA" id="ARBA00023251"/>
    </source>
</evidence>
<dbReference type="NCBIfam" id="NF033103">
    <property type="entry name" value="bla_class_A"/>
    <property type="match status" value="1"/>
</dbReference>
<dbReference type="RefSeq" id="WP_036071584.1">
    <property type="nucleotide sequence ID" value="NZ_JAASUO010000011.1"/>
</dbReference>
<dbReference type="InterPro" id="IPR000871">
    <property type="entry name" value="Beta-lactam_class-A"/>
</dbReference>
<dbReference type="PANTHER" id="PTHR35333:SF3">
    <property type="entry name" value="BETA-LACTAMASE-TYPE TRANSPEPTIDASE FOLD CONTAINING PROTEIN"/>
    <property type="match status" value="1"/>
</dbReference>
<dbReference type="PROSITE" id="PS51257">
    <property type="entry name" value="PROKAR_LIPOPROTEIN"/>
    <property type="match status" value="1"/>
</dbReference>
<keyword evidence="3 5" id="KW-0378">Hydrolase</keyword>
<dbReference type="Pfam" id="PF13354">
    <property type="entry name" value="Beta-lactamase2"/>
    <property type="match status" value="1"/>
</dbReference>
<comment type="similarity">
    <text evidence="1 5">Belongs to the class-A beta-lactamase family.</text>
</comment>
<proteinExistence type="inferred from homology"/>
<dbReference type="PROSITE" id="PS00146">
    <property type="entry name" value="BETA_LACTAMASE_A"/>
    <property type="match status" value="1"/>
</dbReference>
<protein>
    <recommendedName>
        <fullName evidence="2 5">Beta-lactamase</fullName>
        <ecNumber evidence="2 5">3.5.2.6</ecNumber>
    </recommendedName>
</protein>
<dbReference type="PANTHER" id="PTHR35333">
    <property type="entry name" value="BETA-LACTAMASE"/>
    <property type="match status" value="1"/>
</dbReference>
<dbReference type="EC" id="3.5.2.6" evidence="2 5"/>
<dbReference type="InterPro" id="IPR045155">
    <property type="entry name" value="Beta-lactam_cat"/>
</dbReference>
<name>A0A4R6ZSJ9_9LIST</name>
<evidence type="ECO:0000313" key="8">
    <source>
        <dbReference type="EMBL" id="TDR55733.1"/>
    </source>
</evidence>
<evidence type="ECO:0000256" key="6">
    <source>
        <dbReference type="SAM" id="SignalP"/>
    </source>
</evidence>
<reference evidence="8 9" key="1">
    <citation type="submission" date="2019-03" db="EMBL/GenBank/DDBJ databases">
        <title>Genomic Encyclopedia of Type Strains, Phase III (KMG-III): the genomes of soil and plant-associated and newly described type strains.</title>
        <authorList>
            <person name="Whitman W."/>
        </authorList>
    </citation>
    <scope>NUCLEOTIDE SEQUENCE [LARGE SCALE GENOMIC DNA]</scope>
    <source>
        <strain evidence="8 9">CECT 7972</strain>
    </source>
</reference>
<feature type="domain" description="Beta-lactamase class A catalytic" evidence="7">
    <location>
        <begin position="68"/>
        <end position="279"/>
    </location>
</feature>
<comment type="catalytic activity">
    <reaction evidence="5">
        <text>a beta-lactam + H2O = a substituted beta-amino acid</text>
        <dbReference type="Rhea" id="RHEA:20401"/>
        <dbReference type="ChEBI" id="CHEBI:15377"/>
        <dbReference type="ChEBI" id="CHEBI:35627"/>
        <dbReference type="ChEBI" id="CHEBI:140347"/>
        <dbReference type="EC" id="3.5.2.6"/>
    </reaction>
</comment>
<evidence type="ECO:0000256" key="5">
    <source>
        <dbReference type="RuleBase" id="RU361140"/>
    </source>
</evidence>
<organism evidence="8 9">
    <name type="scientific">Listeria rocourtiae</name>
    <dbReference type="NCBI Taxonomy" id="647910"/>
    <lineage>
        <taxon>Bacteria</taxon>
        <taxon>Bacillati</taxon>
        <taxon>Bacillota</taxon>
        <taxon>Bacilli</taxon>
        <taxon>Bacillales</taxon>
        <taxon>Listeriaceae</taxon>
        <taxon>Listeria</taxon>
    </lineage>
</organism>
<evidence type="ECO:0000313" key="9">
    <source>
        <dbReference type="Proteomes" id="UP000295558"/>
    </source>
</evidence>
<sequence length="307" mass="33722">MFFKKCFLGLMFLFAVTALAACGSADKEATAEKLKKIPTQKEGLSSVDKELKKLEEKYDVTLGVQGINLADNKQVSYNEQERFAYASTYKAIAGGLLLKNLTEDQLNKRIKFSKEDLVDYSPVTEKHVEDGMTVKELINAAMMYSDNTAGNVLFDQLGGPKGYQKELAKIGDKTTQADRIEPELNEAKPGDKRDTTTPEAMAKGLSFLATEGNMAANRLDYFKQTLIDNTTGDKLIRAGVPDGYAVGDKTGAGSYGTRNDIAVIYPKGKNTKPLVWVIFSKKAGKDDKYDDQLIADTAKVLSDFFAL</sequence>
<dbReference type="AlphaFoldDB" id="A0A4R6ZSJ9"/>
<dbReference type="GO" id="GO:0046677">
    <property type="term" value="P:response to antibiotic"/>
    <property type="evidence" value="ECO:0007669"/>
    <property type="project" value="UniProtKB-UniRule"/>
</dbReference>
<dbReference type="GO" id="GO:0008800">
    <property type="term" value="F:beta-lactamase activity"/>
    <property type="evidence" value="ECO:0007669"/>
    <property type="project" value="UniProtKB-UniRule"/>
</dbReference>
<evidence type="ECO:0000259" key="7">
    <source>
        <dbReference type="Pfam" id="PF13354"/>
    </source>
</evidence>